<evidence type="ECO:0000256" key="1">
    <source>
        <dbReference type="SAM" id="MobiDB-lite"/>
    </source>
</evidence>
<feature type="compositionally biased region" description="Basic and acidic residues" evidence="1">
    <location>
        <begin position="1"/>
        <end position="13"/>
    </location>
</feature>
<proteinExistence type="predicted"/>
<dbReference type="EMBL" id="NQVE01000046">
    <property type="protein sequence ID" value="RAL51626.1"/>
    <property type="molecule type" value="Genomic_DNA"/>
</dbReference>
<dbReference type="AlphaFoldDB" id="A0A328E2I8"/>
<organism evidence="2 3">
    <name type="scientific">Cuscuta australis</name>
    <dbReference type="NCBI Taxonomy" id="267555"/>
    <lineage>
        <taxon>Eukaryota</taxon>
        <taxon>Viridiplantae</taxon>
        <taxon>Streptophyta</taxon>
        <taxon>Embryophyta</taxon>
        <taxon>Tracheophyta</taxon>
        <taxon>Spermatophyta</taxon>
        <taxon>Magnoliopsida</taxon>
        <taxon>eudicotyledons</taxon>
        <taxon>Gunneridae</taxon>
        <taxon>Pentapetalae</taxon>
        <taxon>asterids</taxon>
        <taxon>lamiids</taxon>
        <taxon>Solanales</taxon>
        <taxon>Convolvulaceae</taxon>
        <taxon>Cuscuteae</taxon>
        <taxon>Cuscuta</taxon>
        <taxon>Cuscuta subgen. Grammica</taxon>
        <taxon>Cuscuta sect. Cleistogrammica</taxon>
    </lineage>
</organism>
<sequence>MEGEKEDEKDQPRIKKGGGGGRKRSYRDKAVAGVSMGERRMRNEEEVRSWVRSLLDYHRSLAGL</sequence>
<dbReference type="Proteomes" id="UP000249390">
    <property type="component" value="Unassembled WGS sequence"/>
</dbReference>
<protein>
    <submittedName>
        <fullName evidence="2">Uncharacterized protein</fullName>
    </submittedName>
</protein>
<keyword evidence="3" id="KW-1185">Reference proteome</keyword>
<feature type="region of interest" description="Disordered" evidence="1">
    <location>
        <begin position="1"/>
        <end position="43"/>
    </location>
</feature>
<gene>
    <name evidence="2" type="ORF">DM860_010344</name>
</gene>
<name>A0A328E2I8_9ASTE</name>
<evidence type="ECO:0000313" key="3">
    <source>
        <dbReference type="Proteomes" id="UP000249390"/>
    </source>
</evidence>
<evidence type="ECO:0000313" key="2">
    <source>
        <dbReference type="EMBL" id="RAL51626.1"/>
    </source>
</evidence>
<comment type="caution">
    <text evidence="2">The sequence shown here is derived from an EMBL/GenBank/DDBJ whole genome shotgun (WGS) entry which is preliminary data.</text>
</comment>
<reference evidence="2 3" key="1">
    <citation type="submission" date="2018-06" db="EMBL/GenBank/DDBJ databases">
        <title>The Genome of Cuscuta australis (Dodder) Provides Insight into the Evolution of Plant Parasitism.</title>
        <authorList>
            <person name="Liu H."/>
        </authorList>
    </citation>
    <scope>NUCLEOTIDE SEQUENCE [LARGE SCALE GENOMIC DNA]</scope>
    <source>
        <strain evidence="3">cv. Yunnan</strain>
        <tissue evidence="2">Vines</tissue>
    </source>
</reference>
<accession>A0A328E2I8</accession>